<accession>A0A0F5JXP1</accession>
<dbReference type="PROSITE" id="PS50928">
    <property type="entry name" value="ABC_TM1"/>
    <property type="match status" value="1"/>
</dbReference>
<feature type="domain" description="ABC transmembrane type-1" evidence="9">
    <location>
        <begin position="85"/>
        <end position="273"/>
    </location>
</feature>
<keyword evidence="3" id="KW-0813">Transport</keyword>
<dbReference type="EMBL" id="LAQU01000026">
    <property type="protein sequence ID" value="KKB62027.1"/>
    <property type="molecule type" value="Genomic_DNA"/>
</dbReference>
<dbReference type="PANTHER" id="PTHR43848">
    <property type="entry name" value="PUTRESCINE TRANSPORT SYSTEM PERMEASE PROTEIN POTI"/>
    <property type="match status" value="1"/>
</dbReference>
<feature type="transmembrane region" description="Helical" evidence="8">
    <location>
        <begin position="153"/>
        <end position="174"/>
    </location>
</feature>
<sequence length="284" mass="31130">MKNSTIPMPAASSYAVVGGRAWSYWKGWSAIAQAFVFGTVALIYFPLMWLALMSISAQPLSGLPLPFSLSSYRILFHKLDWVAPLGISVLIAIGVGAVTAITATLVGRLLPHSRRSGTLVLLAILPLFIPGMSMGAAMFIFLRPMLGMTLGFWSIFLGHVVWAFPFSLLIVLVLTTRFDNRLIEAGADLGASAWRTFWDIEMPILRPGIVGAATFGFLISFNEVQRSVFLRGTATTMPIWNWTMASSQQSQVPVIFGLETIVLLVVLPSLAALFWVLFVRMDKS</sequence>
<dbReference type="RefSeq" id="WP_024903727.1">
    <property type="nucleotide sequence ID" value="NZ_CADFGU010000009.1"/>
</dbReference>
<feature type="transmembrane region" description="Helical" evidence="8">
    <location>
        <begin position="119"/>
        <end position="141"/>
    </location>
</feature>
<evidence type="ECO:0000259" key="9">
    <source>
        <dbReference type="PROSITE" id="PS50928"/>
    </source>
</evidence>
<keyword evidence="11" id="KW-1185">Reference proteome</keyword>
<dbReference type="PATRIC" id="fig|28092.6.peg.4657"/>
<gene>
    <name evidence="10" type="ORF">WM40_19855</name>
</gene>
<evidence type="ECO:0000256" key="8">
    <source>
        <dbReference type="SAM" id="Phobius"/>
    </source>
</evidence>
<dbReference type="OrthoDB" id="8111552at2"/>
<evidence type="ECO:0000256" key="2">
    <source>
        <dbReference type="ARBA" id="ARBA00007069"/>
    </source>
</evidence>
<keyword evidence="4" id="KW-1003">Cell membrane</keyword>
<feature type="transmembrane region" description="Helical" evidence="8">
    <location>
        <begin position="81"/>
        <end position="107"/>
    </location>
</feature>
<dbReference type="InterPro" id="IPR000515">
    <property type="entry name" value="MetI-like"/>
</dbReference>
<dbReference type="PANTHER" id="PTHR43848:SF2">
    <property type="entry name" value="PUTRESCINE TRANSPORT SYSTEM PERMEASE PROTEIN POTI"/>
    <property type="match status" value="1"/>
</dbReference>
<evidence type="ECO:0000256" key="3">
    <source>
        <dbReference type="ARBA" id="ARBA00022448"/>
    </source>
</evidence>
<evidence type="ECO:0000256" key="1">
    <source>
        <dbReference type="ARBA" id="ARBA00004651"/>
    </source>
</evidence>
<dbReference type="Proteomes" id="UP000033618">
    <property type="component" value="Unassembled WGS sequence"/>
</dbReference>
<dbReference type="SUPFAM" id="SSF161098">
    <property type="entry name" value="MetI-like"/>
    <property type="match status" value="1"/>
</dbReference>
<protein>
    <recommendedName>
        <fullName evidence="9">ABC transmembrane type-1 domain-containing protein</fullName>
    </recommendedName>
</protein>
<dbReference type="InterPro" id="IPR035906">
    <property type="entry name" value="MetI-like_sf"/>
</dbReference>
<feature type="transmembrane region" description="Helical" evidence="8">
    <location>
        <begin position="34"/>
        <end position="61"/>
    </location>
</feature>
<evidence type="ECO:0000313" key="10">
    <source>
        <dbReference type="EMBL" id="KKB62027.1"/>
    </source>
</evidence>
<dbReference type="CDD" id="cd06261">
    <property type="entry name" value="TM_PBP2"/>
    <property type="match status" value="1"/>
</dbReference>
<proteinExistence type="inferred from homology"/>
<dbReference type="InterPro" id="IPR051789">
    <property type="entry name" value="Bact_Polyamine_Transport"/>
</dbReference>
<comment type="caution">
    <text evidence="10">The sequence shown here is derived from an EMBL/GenBank/DDBJ whole genome shotgun (WGS) entry which is preliminary data.</text>
</comment>
<feature type="transmembrane region" description="Helical" evidence="8">
    <location>
        <begin position="254"/>
        <end position="278"/>
    </location>
</feature>
<keyword evidence="6 8" id="KW-1133">Transmembrane helix</keyword>
<dbReference type="Gene3D" id="1.10.3720.10">
    <property type="entry name" value="MetI-like"/>
    <property type="match status" value="1"/>
</dbReference>
<comment type="subcellular location">
    <subcellularLocation>
        <location evidence="1">Cell membrane</location>
        <topology evidence="1">Multi-pass membrane protein</topology>
    </subcellularLocation>
</comment>
<keyword evidence="7 8" id="KW-0472">Membrane</keyword>
<evidence type="ECO:0000256" key="7">
    <source>
        <dbReference type="ARBA" id="ARBA00023136"/>
    </source>
</evidence>
<keyword evidence="5 8" id="KW-0812">Transmembrane</keyword>
<organism evidence="10 11">
    <name type="scientific">Robbsia andropogonis</name>
    <dbReference type="NCBI Taxonomy" id="28092"/>
    <lineage>
        <taxon>Bacteria</taxon>
        <taxon>Pseudomonadati</taxon>
        <taxon>Pseudomonadota</taxon>
        <taxon>Betaproteobacteria</taxon>
        <taxon>Burkholderiales</taxon>
        <taxon>Burkholderiaceae</taxon>
        <taxon>Robbsia</taxon>
    </lineage>
</organism>
<dbReference type="GO" id="GO:0005886">
    <property type="term" value="C:plasma membrane"/>
    <property type="evidence" value="ECO:0007669"/>
    <property type="project" value="UniProtKB-SubCell"/>
</dbReference>
<dbReference type="GO" id="GO:0055085">
    <property type="term" value="P:transmembrane transport"/>
    <property type="evidence" value="ECO:0007669"/>
    <property type="project" value="InterPro"/>
</dbReference>
<evidence type="ECO:0000256" key="6">
    <source>
        <dbReference type="ARBA" id="ARBA00022989"/>
    </source>
</evidence>
<comment type="similarity">
    <text evidence="2">Belongs to the binding-protein-dependent transport system permease family. CysTW subfamily.</text>
</comment>
<evidence type="ECO:0000313" key="11">
    <source>
        <dbReference type="Proteomes" id="UP000033618"/>
    </source>
</evidence>
<reference evidence="10 11" key="1">
    <citation type="submission" date="2015-03" db="EMBL/GenBank/DDBJ databases">
        <title>Draft Genome Sequence of Burkholderia andropogonis type strain ICMP2807, isolated from Sorghum bicolor.</title>
        <authorList>
            <person name="Lopes-Santos L."/>
            <person name="Castro D.B."/>
            <person name="Ottoboni L.M."/>
            <person name="Park D."/>
            <person name="Weirc B.S."/>
            <person name="Destefano S.A."/>
        </authorList>
    </citation>
    <scope>NUCLEOTIDE SEQUENCE [LARGE SCALE GENOMIC DNA]</scope>
    <source>
        <strain evidence="10 11">ICMP2807</strain>
    </source>
</reference>
<evidence type="ECO:0000256" key="4">
    <source>
        <dbReference type="ARBA" id="ARBA00022475"/>
    </source>
</evidence>
<name>A0A0F5JXP1_9BURK</name>
<dbReference type="AlphaFoldDB" id="A0A0F5JXP1"/>
<dbReference type="STRING" id="28092.WM40_19855"/>
<evidence type="ECO:0000256" key="5">
    <source>
        <dbReference type="ARBA" id="ARBA00022692"/>
    </source>
</evidence>